<evidence type="ECO:0000313" key="1">
    <source>
        <dbReference type="EMBL" id="DAF57248.1"/>
    </source>
</evidence>
<dbReference type="EMBL" id="BK032730">
    <property type="protein sequence ID" value="DAF57248.1"/>
    <property type="molecule type" value="Genomic_DNA"/>
</dbReference>
<name>A0A8S5T2B1_9CAUD</name>
<organism evidence="1">
    <name type="scientific">Myoviridae sp. ct5ra14</name>
    <dbReference type="NCBI Taxonomy" id="2827659"/>
    <lineage>
        <taxon>Viruses</taxon>
        <taxon>Duplodnaviria</taxon>
        <taxon>Heunggongvirae</taxon>
        <taxon>Uroviricota</taxon>
        <taxon>Caudoviricetes</taxon>
    </lineage>
</organism>
<protein>
    <submittedName>
        <fullName evidence="1">Uncharacterized protein</fullName>
    </submittedName>
</protein>
<proteinExistence type="predicted"/>
<reference evidence="1" key="1">
    <citation type="journal article" date="2021" name="Proc. Natl. Acad. Sci. U.S.A.">
        <title>A Catalog of Tens of Thousands of Viruses from Human Metagenomes Reveals Hidden Associations with Chronic Diseases.</title>
        <authorList>
            <person name="Tisza M.J."/>
            <person name="Buck C.B."/>
        </authorList>
    </citation>
    <scope>NUCLEOTIDE SEQUENCE</scope>
    <source>
        <strain evidence="1">Ct5ra14</strain>
    </source>
</reference>
<accession>A0A8S5T2B1</accession>
<sequence length="70" mass="8113">MDKKEVDRLMSLTNEELYDKYEEKFGEIPILHAWGSLYPVNEEEKLRVVEAYLSGTPIEDPKPLPKGAVY</sequence>